<keyword evidence="3" id="KW-1185">Reference proteome</keyword>
<dbReference type="SUPFAM" id="SSF50249">
    <property type="entry name" value="Nucleic acid-binding proteins"/>
    <property type="match status" value="1"/>
</dbReference>
<reference evidence="2 3" key="1">
    <citation type="submission" date="2023-06" db="EMBL/GenBank/DDBJ databases">
        <authorList>
            <person name="Oyuntsetseg B."/>
            <person name="Kim S.B."/>
        </authorList>
    </citation>
    <scope>NUCLEOTIDE SEQUENCE [LARGE SCALE GENOMIC DNA]</scope>
    <source>
        <strain evidence="2 3">4-36</strain>
    </source>
</reference>
<dbReference type="Proteomes" id="UP001239397">
    <property type="component" value="Chromosome"/>
</dbReference>
<accession>A0A9Y2NE13</accession>
<dbReference type="KEGG" id="amog:QRX60_29560"/>
<sequence>MLTGKVLRFDDVRGYGFVAPDEGNEDVFIHVNDLECDKRLIVPGVRVRFAAEEGDRGLKASRVSLVEHRADQPPTDGQPTVAAYDDMACDVLTARELRDELTEAMLAGAPSLTGQQILAVRQSVLELARKHCWIDE</sequence>
<gene>
    <name evidence="2" type="ORF">QRX60_29560</name>
</gene>
<name>A0A9Y2NE13_9PSEU</name>
<dbReference type="SMART" id="SM00357">
    <property type="entry name" value="CSP"/>
    <property type="match status" value="1"/>
</dbReference>
<dbReference type="GO" id="GO:0003676">
    <property type="term" value="F:nucleic acid binding"/>
    <property type="evidence" value="ECO:0007669"/>
    <property type="project" value="InterPro"/>
</dbReference>
<dbReference type="AlphaFoldDB" id="A0A9Y2NE13"/>
<organism evidence="2 3">
    <name type="scientific">Amycolatopsis mongoliensis</name>
    <dbReference type="NCBI Taxonomy" id="715475"/>
    <lineage>
        <taxon>Bacteria</taxon>
        <taxon>Bacillati</taxon>
        <taxon>Actinomycetota</taxon>
        <taxon>Actinomycetes</taxon>
        <taxon>Pseudonocardiales</taxon>
        <taxon>Pseudonocardiaceae</taxon>
        <taxon>Amycolatopsis</taxon>
    </lineage>
</organism>
<dbReference type="Pfam" id="PF00313">
    <property type="entry name" value="CSD"/>
    <property type="match status" value="1"/>
</dbReference>
<dbReference type="EMBL" id="CP127295">
    <property type="protein sequence ID" value="WIX98213.1"/>
    <property type="molecule type" value="Genomic_DNA"/>
</dbReference>
<dbReference type="PRINTS" id="PR00050">
    <property type="entry name" value="COLDSHOCK"/>
</dbReference>
<protein>
    <submittedName>
        <fullName evidence="2">Cold shock domain-containing protein</fullName>
    </submittedName>
</protein>
<dbReference type="Gene3D" id="2.40.50.140">
    <property type="entry name" value="Nucleic acid-binding proteins"/>
    <property type="match status" value="1"/>
</dbReference>
<dbReference type="InterPro" id="IPR011129">
    <property type="entry name" value="CSD"/>
</dbReference>
<dbReference type="PROSITE" id="PS51857">
    <property type="entry name" value="CSD_2"/>
    <property type="match status" value="1"/>
</dbReference>
<dbReference type="CDD" id="cd04458">
    <property type="entry name" value="CSP_CDS"/>
    <property type="match status" value="1"/>
</dbReference>
<dbReference type="InterPro" id="IPR002059">
    <property type="entry name" value="CSP_DNA-bd"/>
</dbReference>
<evidence type="ECO:0000313" key="3">
    <source>
        <dbReference type="Proteomes" id="UP001239397"/>
    </source>
</evidence>
<feature type="domain" description="CSD" evidence="1">
    <location>
        <begin position="1"/>
        <end position="65"/>
    </location>
</feature>
<dbReference type="InterPro" id="IPR012340">
    <property type="entry name" value="NA-bd_OB-fold"/>
</dbReference>
<proteinExistence type="predicted"/>
<evidence type="ECO:0000313" key="2">
    <source>
        <dbReference type="EMBL" id="WIX98213.1"/>
    </source>
</evidence>
<evidence type="ECO:0000259" key="1">
    <source>
        <dbReference type="PROSITE" id="PS51857"/>
    </source>
</evidence>